<reference evidence="9 10" key="1">
    <citation type="submission" date="2020-08" db="EMBL/GenBank/DDBJ databases">
        <title>novel species in genus Nocardioides.</title>
        <authorList>
            <person name="Zhang G."/>
        </authorList>
    </citation>
    <scope>NUCLEOTIDE SEQUENCE [LARGE SCALE GENOMIC DNA]</scope>
    <source>
        <strain evidence="9 10">SC8A-24</strain>
    </source>
</reference>
<evidence type="ECO:0000256" key="6">
    <source>
        <dbReference type="SAM" id="Phobius"/>
    </source>
</evidence>
<feature type="transmembrane region" description="Helical" evidence="6">
    <location>
        <begin position="609"/>
        <end position="631"/>
    </location>
</feature>
<feature type="transmembrane region" description="Helical" evidence="6">
    <location>
        <begin position="436"/>
        <end position="456"/>
    </location>
</feature>
<organism evidence="9 10">
    <name type="scientific">Nocardioides deserti</name>
    <dbReference type="NCBI Taxonomy" id="1588644"/>
    <lineage>
        <taxon>Bacteria</taxon>
        <taxon>Bacillati</taxon>
        <taxon>Actinomycetota</taxon>
        <taxon>Actinomycetes</taxon>
        <taxon>Propionibacteriales</taxon>
        <taxon>Nocardioidaceae</taxon>
        <taxon>Nocardioides</taxon>
    </lineage>
</organism>
<feature type="transmembrane region" description="Helical" evidence="6">
    <location>
        <begin position="545"/>
        <end position="566"/>
    </location>
</feature>
<dbReference type="InterPro" id="IPR014550">
    <property type="entry name" value="UCP028704_OpgC"/>
</dbReference>
<keyword evidence="6" id="KW-0472">Membrane</keyword>
<keyword evidence="6" id="KW-0812">Transmembrane</keyword>
<feature type="region of interest" description="Disordered" evidence="5">
    <location>
        <begin position="198"/>
        <end position="224"/>
    </location>
</feature>
<evidence type="ECO:0000256" key="4">
    <source>
        <dbReference type="PROSITE-ProRule" id="PRU01100"/>
    </source>
</evidence>
<evidence type="ECO:0000313" key="9">
    <source>
        <dbReference type="EMBL" id="MBC2958963.1"/>
    </source>
</evidence>
<dbReference type="Gene3D" id="3.20.20.80">
    <property type="entry name" value="Glycosidases"/>
    <property type="match status" value="1"/>
</dbReference>
<proteinExistence type="inferred from homology"/>
<feature type="region of interest" description="Disordered" evidence="5">
    <location>
        <begin position="401"/>
        <end position="431"/>
    </location>
</feature>
<dbReference type="EMBL" id="JACMYC010000001">
    <property type="protein sequence ID" value="MBC2958963.1"/>
    <property type="molecule type" value="Genomic_DNA"/>
</dbReference>
<feature type="active site" description="Nucleophile" evidence="4">
    <location>
        <position position="319"/>
    </location>
</feature>
<dbReference type="InterPro" id="IPR022790">
    <property type="entry name" value="GH26_dom"/>
</dbReference>
<evidence type="ECO:0000256" key="5">
    <source>
        <dbReference type="SAM" id="MobiDB-lite"/>
    </source>
</evidence>
<comment type="caution">
    <text evidence="9">The sequence shown here is derived from an EMBL/GenBank/DDBJ whole genome shotgun (WGS) entry which is preliminary data.</text>
</comment>
<dbReference type="PROSITE" id="PS51764">
    <property type="entry name" value="GH26"/>
    <property type="match status" value="1"/>
</dbReference>
<keyword evidence="10" id="KW-1185">Reference proteome</keyword>
<name>A0ABR6U3J6_9ACTN</name>
<dbReference type="PANTHER" id="PTHR40079:SF4">
    <property type="entry name" value="GH26 DOMAIN-CONTAINING PROTEIN-RELATED"/>
    <property type="match status" value="1"/>
</dbReference>
<feature type="signal peptide" evidence="7">
    <location>
        <begin position="1"/>
        <end position="31"/>
    </location>
</feature>
<dbReference type="Proteomes" id="UP000604001">
    <property type="component" value="Unassembled WGS sequence"/>
</dbReference>
<feature type="transmembrane region" description="Helical" evidence="6">
    <location>
        <begin position="477"/>
        <end position="495"/>
    </location>
</feature>
<evidence type="ECO:0000256" key="2">
    <source>
        <dbReference type="ARBA" id="ARBA00022801"/>
    </source>
</evidence>
<sequence length="794" mass="84819">MPARLGGLSARLAALLGTLAMALATAGPATATTTDDPAPLPPAGEPWFGPALDWTVDSADDYADRLGRSPSLLAQRVRYPLDDGSRSFLRTFVEQAAALGAVAVVDLEPAAPLAELTETDATALADELVALHDELDAFFLLRFAPEMNGSWYSWGQQPSAYVDAFRLVADVVHGRTPQAAMVWSPVYGAGYPYGAAYGDVDPDRTDDTDRLDTDGNGRLDARDDPYGPYWPGSAAVDWVGLTLYHFGVDSGRQDNELDPAQGGETGDSEGSPGFRLDVEPAADAFVAQLEERFNYGGTAGRTPFYERFAAGREKPMLVETGALWIPDDRGDPELDVKRSWWRQVLAAAADRPLLRGVSWLEQRRAEAEAGDRVVDWRATRSEELAAALRRDLDASGVTLAPVTDATAPGPEPSSQDPTAVPSDADTAPVLHPTPSATGLAVAGVLLALLLGLALVARARPAPARPGAADDRDPRLDLVRGVLLVGAVLLHLEIALDREGPVTAVVAATVGIEGFVLVAGLLLGLRHRALVARVGELSATGRSWRRAFSLWAVVVLATLATYAVAVVPGVDGSAVTRSTDGRFDLFPQARRLFDYPPPWEVVRELFVLRIGPWVLTGLGLFVVLLVLAPLVLAVVRRDGWWWVLPLSWAAYVAGLVLEPDWLPSQLEEVHPPLLHQVVLVHGIVIGHHHDRLVRWASRPLARALGASVVAAYAVALVLARVVGDGSGHLRYWEGALPPGRVVTLAVVALVTTAVLTRAWRPVGSTIGRVLVPLGRHPVPVVLLLVPLVLVVGAVR</sequence>
<comment type="similarity">
    <text evidence="1 4">Belongs to the glycosyl hydrolase 26 family.</text>
</comment>
<feature type="chain" id="PRO_5047444922" evidence="7">
    <location>
        <begin position="32"/>
        <end position="794"/>
    </location>
</feature>
<feature type="active site" description="Proton donor" evidence="4">
    <location>
        <position position="146"/>
    </location>
</feature>
<accession>A0ABR6U3J6</accession>
<keyword evidence="2 4" id="KW-0378">Hydrolase</keyword>
<keyword evidence="6" id="KW-1133">Transmembrane helix</keyword>
<feature type="transmembrane region" description="Helical" evidence="6">
    <location>
        <begin position="699"/>
        <end position="718"/>
    </location>
</feature>
<feature type="region of interest" description="Disordered" evidence="5">
    <location>
        <begin position="252"/>
        <end position="272"/>
    </location>
</feature>
<feature type="transmembrane region" description="Helical" evidence="6">
    <location>
        <begin position="776"/>
        <end position="793"/>
    </location>
</feature>
<gene>
    <name evidence="9" type="primary">opgC</name>
    <name evidence="9" type="ORF">H7344_01480</name>
</gene>
<dbReference type="RefSeq" id="WP_186344238.1">
    <property type="nucleotide sequence ID" value="NZ_BMMR01000001.1"/>
</dbReference>
<dbReference type="SUPFAM" id="SSF51445">
    <property type="entry name" value="(Trans)glycosidases"/>
    <property type="match status" value="1"/>
</dbReference>
<dbReference type="InterPro" id="IPR000805">
    <property type="entry name" value="Glyco_hydro_26"/>
</dbReference>
<feature type="compositionally biased region" description="Basic and acidic residues" evidence="5">
    <location>
        <begin position="201"/>
        <end position="224"/>
    </location>
</feature>
<keyword evidence="7" id="KW-0732">Signal</keyword>
<evidence type="ECO:0000256" key="1">
    <source>
        <dbReference type="ARBA" id="ARBA00007754"/>
    </source>
</evidence>
<feature type="transmembrane region" description="Helical" evidence="6">
    <location>
        <begin position="738"/>
        <end position="755"/>
    </location>
</feature>
<feature type="transmembrane region" description="Helical" evidence="6">
    <location>
        <begin position="501"/>
        <end position="524"/>
    </location>
</feature>
<dbReference type="InterPro" id="IPR017853">
    <property type="entry name" value="GH"/>
</dbReference>
<feature type="domain" description="GH26" evidence="8">
    <location>
        <begin position="28"/>
        <end position="389"/>
    </location>
</feature>
<keyword evidence="3 4" id="KW-0326">Glycosidase</keyword>
<evidence type="ECO:0000256" key="7">
    <source>
        <dbReference type="SAM" id="SignalP"/>
    </source>
</evidence>
<evidence type="ECO:0000259" key="8">
    <source>
        <dbReference type="PROSITE" id="PS51764"/>
    </source>
</evidence>
<dbReference type="PANTHER" id="PTHR40079">
    <property type="entry name" value="MANNAN ENDO-1,4-BETA-MANNOSIDASE E-RELATED"/>
    <property type="match status" value="1"/>
</dbReference>
<protein>
    <submittedName>
        <fullName evidence="9">OpgC domain-containing protein</fullName>
    </submittedName>
</protein>
<evidence type="ECO:0000256" key="3">
    <source>
        <dbReference type="ARBA" id="ARBA00023295"/>
    </source>
</evidence>
<evidence type="ECO:0000313" key="10">
    <source>
        <dbReference type="Proteomes" id="UP000604001"/>
    </source>
</evidence>
<dbReference type="Pfam" id="PF10129">
    <property type="entry name" value="OpgC_C"/>
    <property type="match status" value="1"/>
</dbReference>